<evidence type="ECO:0000313" key="3">
    <source>
        <dbReference type="Proteomes" id="UP000694864"/>
    </source>
</evidence>
<reference evidence="3" key="1">
    <citation type="journal article" date="2014" name="Nat. Commun.">
        <title>The emerging biofuel crop Camelina sativa retains a highly undifferentiated hexaploid genome structure.</title>
        <authorList>
            <person name="Kagale S."/>
            <person name="Koh C."/>
            <person name="Nixon J."/>
            <person name="Bollina V."/>
            <person name="Clarke W.E."/>
            <person name="Tuteja R."/>
            <person name="Spillane C."/>
            <person name="Robinson S.J."/>
            <person name="Links M.G."/>
            <person name="Clarke C."/>
            <person name="Higgins E.E."/>
            <person name="Huebert T."/>
            <person name="Sharpe A.G."/>
            <person name="Parkin I.A."/>
        </authorList>
    </citation>
    <scope>NUCLEOTIDE SEQUENCE [LARGE SCALE GENOMIC DNA]</scope>
    <source>
        <strain evidence="3">cv. DH55</strain>
    </source>
</reference>
<evidence type="ECO:0000256" key="2">
    <source>
        <dbReference type="SAM" id="Phobius"/>
    </source>
</evidence>
<dbReference type="PANTHER" id="PTHR35322">
    <property type="entry name" value="PROTEIN CPR-5"/>
    <property type="match status" value="1"/>
</dbReference>
<feature type="region of interest" description="Disordered" evidence="1">
    <location>
        <begin position="1"/>
        <end position="92"/>
    </location>
</feature>
<feature type="compositionally biased region" description="Polar residues" evidence="1">
    <location>
        <begin position="12"/>
        <end position="25"/>
    </location>
</feature>
<dbReference type="RefSeq" id="XP_010484292.1">
    <property type="nucleotide sequence ID" value="XM_010485990.1"/>
</dbReference>
<proteinExistence type="predicted"/>
<protein>
    <submittedName>
        <fullName evidence="4">Protein CPR-5</fullName>
    </submittedName>
</protein>
<dbReference type="InterPro" id="IPR044708">
    <property type="entry name" value="CPR5"/>
</dbReference>
<evidence type="ECO:0000256" key="1">
    <source>
        <dbReference type="SAM" id="MobiDB-lite"/>
    </source>
</evidence>
<keyword evidence="2" id="KW-0472">Membrane</keyword>
<feature type="transmembrane region" description="Helical" evidence="2">
    <location>
        <begin position="530"/>
        <end position="551"/>
    </location>
</feature>
<feature type="compositionally biased region" description="Low complexity" evidence="1">
    <location>
        <begin position="71"/>
        <end position="87"/>
    </location>
</feature>
<keyword evidence="2" id="KW-1133">Transmembrane helix</keyword>
<feature type="compositionally biased region" description="Low complexity" evidence="1">
    <location>
        <begin position="1"/>
        <end position="11"/>
    </location>
</feature>
<evidence type="ECO:0000313" key="4">
    <source>
        <dbReference type="RefSeq" id="XP_010484292.1"/>
    </source>
</evidence>
<organism evidence="3 4">
    <name type="scientific">Camelina sativa</name>
    <name type="common">False flax</name>
    <name type="synonym">Myagrum sativum</name>
    <dbReference type="NCBI Taxonomy" id="90675"/>
    <lineage>
        <taxon>Eukaryota</taxon>
        <taxon>Viridiplantae</taxon>
        <taxon>Streptophyta</taxon>
        <taxon>Embryophyta</taxon>
        <taxon>Tracheophyta</taxon>
        <taxon>Spermatophyta</taxon>
        <taxon>Magnoliopsida</taxon>
        <taxon>eudicotyledons</taxon>
        <taxon>Gunneridae</taxon>
        <taxon>Pentapetalae</taxon>
        <taxon>rosids</taxon>
        <taxon>malvids</taxon>
        <taxon>Brassicales</taxon>
        <taxon>Brassicaceae</taxon>
        <taxon>Camelineae</taxon>
        <taxon>Camelina</taxon>
    </lineage>
</organism>
<keyword evidence="3" id="KW-1185">Reference proteome</keyword>
<feature type="compositionally biased region" description="Basic and acidic residues" evidence="1">
    <location>
        <begin position="28"/>
        <end position="40"/>
    </location>
</feature>
<dbReference type="PANTHER" id="PTHR35322:SF2">
    <property type="entry name" value="PROTEIN CPR-5"/>
    <property type="match status" value="1"/>
</dbReference>
<dbReference type="Proteomes" id="UP000694864">
    <property type="component" value="Chromosome 18"/>
</dbReference>
<keyword evidence="2" id="KW-0812">Transmembrane</keyword>
<feature type="transmembrane region" description="Helical" evidence="2">
    <location>
        <begin position="487"/>
        <end position="509"/>
    </location>
</feature>
<gene>
    <name evidence="4" type="primary">LOC104762659</name>
</gene>
<reference evidence="4" key="2">
    <citation type="submission" date="2025-08" db="UniProtKB">
        <authorList>
            <consortium name="RefSeq"/>
        </authorList>
    </citation>
    <scope>IDENTIFICATION</scope>
    <source>
        <tissue evidence="4">Leaf</tissue>
    </source>
</reference>
<feature type="transmembrane region" description="Helical" evidence="2">
    <location>
        <begin position="417"/>
        <end position="436"/>
    </location>
</feature>
<feature type="transmembrane region" description="Helical" evidence="2">
    <location>
        <begin position="448"/>
        <end position="467"/>
    </location>
</feature>
<sequence length="572" mass="63727">MEALLLLSSSSPEPQNPITDPANSKSNHKSDEEVKDETVMMKKKKKKTKQSDSEKRKLKGKKKEMNNDAASSSSCSISSTSNSNSTRRVSRVAHRLRNPTVRLGMSRRSVGERQAEALAFPLGMSFAALANLVLQRKNAAGQNVFVDDLAMISARAATETVASVYGYKLGSFATTFEKSFNHTLRILKVTNESANPRQLNNDDVGRCNLDCSIIDEYSDTELSAKETSSSTSAYEVIQGSAIATTSMNELVLHEASRQLSCLPPSSSEMPYTAMLRFIAEKQQEANDLQREAISLKMIGLTYKEVGLGLKHESNNLQKSQLEMDVSKAAFKKEKFKTELEETRKAEMVRRVMDWLGVSVFSMSVSMLTGAYNFSLKRIEDATAACEPSEETSSTWWVPKHVSTLNSEFNTMICRIRVWVQFVFGLIMLLVLAYFIMQRSSGRTQAMPISFIVIVLGIFCGLPVKVCVDTLGGDGKLWLMFWEVFCLFHLFANVFTLTLYGLMYGPIINVTQVTKSSRFKTLFPYGARRSVLYVVFIFVLPAITGLLPFATFGEWRDLAMDNFFGGSASDSKV</sequence>
<dbReference type="GeneID" id="104762659"/>
<name>A0ABM0XDH2_CAMSA</name>
<accession>A0ABM0XDH2</accession>